<comment type="caution">
    <text evidence="9">The sequence shown here is derived from an EMBL/GenBank/DDBJ whole genome shotgun (WGS) entry which is preliminary data.</text>
</comment>
<accession>A0AAE3AXE8</accession>
<protein>
    <submittedName>
        <fullName evidence="9">Exopolysaccharide biosynthesis polyprenyl glycosylphosphotransferase</fullName>
    </submittedName>
</protein>
<gene>
    <name evidence="9" type="ORF">LKD45_13070</name>
</gene>
<evidence type="ECO:0000256" key="2">
    <source>
        <dbReference type="ARBA" id="ARBA00006464"/>
    </source>
</evidence>
<evidence type="ECO:0000256" key="4">
    <source>
        <dbReference type="ARBA" id="ARBA00022692"/>
    </source>
</evidence>
<dbReference type="GO" id="GO:0016780">
    <property type="term" value="F:phosphotransferase activity, for other substituted phosphate groups"/>
    <property type="evidence" value="ECO:0007669"/>
    <property type="project" value="TreeGrafter"/>
</dbReference>
<feature type="domain" description="Bacterial sugar transferase" evidence="8">
    <location>
        <begin position="259"/>
        <end position="439"/>
    </location>
</feature>
<keyword evidence="4 7" id="KW-0812">Transmembrane</keyword>
<dbReference type="NCBIfam" id="TIGR03025">
    <property type="entry name" value="EPS_sugtrans"/>
    <property type="match status" value="1"/>
</dbReference>
<evidence type="ECO:0000313" key="10">
    <source>
        <dbReference type="Proteomes" id="UP001199355"/>
    </source>
</evidence>
<keyword evidence="3" id="KW-0808">Transferase</keyword>
<evidence type="ECO:0000256" key="7">
    <source>
        <dbReference type="SAM" id="Phobius"/>
    </source>
</evidence>
<dbReference type="Pfam" id="PF02397">
    <property type="entry name" value="Bac_transf"/>
    <property type="match status" value="1"/>
</dbReference>
<dbReference type="EMBL" id="JAJEQF010000041">
    <property type="protein sequence ID" value="MCC2168611.1"/>
    <property type="molecule type" value="Genomic_DNA"/>
</dbReference>
<dbReference type="AlphaFoldDB" id="A0AAE3AXE8"/>
<evidence type="ECO:0000313" key="9">
    <source>
        <dbReference type="EMBL" id="MCC2168611.1"/>
    </source>
</evidence>
<dbReference type="RefSeq" id="WP_021914834.1">
    <property type="nucleotide sequence ID" value="NZ_JAJEQF010000041.1"/>
</dbReference>
<name>A0AAE3AXE8_9FIRM</name>
<evidence type="ECO:0000256" key="1">
    <source>
        <dbReference type="ARBA" id="ARBA00004141"/>
    </source>
</evidence>
<proteinExistence type="inferred from homology"/>
<sequence>MKKNDSVKRLIILALGLIGLCVLTAFYAHDWFAYYYHHIAWKTHNRFNVNGHLLIVALYFILLFFFSNTYGALKIGYLKPLDIFLSQLFSLLCVNVISYAQLSLMYGWFIIGGGHMVSMMLYQLVFAGLWGWLCNLIYRRAFPPRELLLVHGERPVEDILGKFAGRKDKYHVAKCMNIKEGYDAVIREVGKYDAVVLWDIHTMDRNVLLKYCYSHSIRVYMMPKIPDVLVKGSEQLHLFDTPILLTREYALSVEQRIAKRFIDVVCSLILIVVTSPIMLITAVVIKLYDKGPVLYKQVRCTKDAKEFYILKFRSMRVDAEKDGVARLAAKNDSRITPVGKFIRAVRIDELPQLFNILKGEMSFIGPRPERPQIIREYIEEMPEFAYRTRVKAGLAGYAQVYGKYNTTPYDKLKLDLFYIENYSVWLDLKLMLLTLKILFTPDSTEGVDEKQVTAMKKQVQEEEK</sequence>
<feature type="transmembrane region" description="Helical" evidence="7">
    <location>
        <begin position="117"/>
        <end position="138"/>
    </location>
</feature>
<evidence type="ECO:0000259" key="8">
    <source>
        <dbReference type="Pfam" id="PF02397"/>
    </source>
</evidence>
<dbReference type="PANTHER" id="PTHR30576:SF0">
    <property type="entry name" value="UNDECAPRENYL-PHOSPHATE N-ACETYLGALACTOSAMINYL 1-PHOSPHATE TRANSFERASE-RELATED"/>
    <property type="match status" value="1"/>
</dbReference>
<dbReference type="InterPro" id="IPR003362">
    <property type="entry name" value="Bact_transf"/>
</dbReference>
<keyword evidence="10" id="KW-1185">Reference proteome</keyword>
<comment type="subcellular location">
    <subcellularLocation>
        <location evidence="1">Membrane</location>
        <topology evidence="1">Multi-pass membrane protein</topology>
    </subcellularLocation>
</comment>
<evidence type="ECO:0000256" key="5">
    <source>
        <dbReference type="ARBA" id="ARBA00022989"/>
    </source>
</evidence>
<evidence type="ECO:0000256" key="3">
    <source>
        <dbReference type="ARBA" id="ARBA00022679"/>
    </source>
</evidence>
<comment type="similarity">
    <text evidence="2">Belongs to the bacterial sugar transferase family.</text>
</comment>
<feature type="transmembrane region" description="Helical" evidence="7">
    <location>
        <begin position="52"/>
        <end position="73"/>
    </location>
</feature>
<keyword evidence="5 7" id="KW-1133">Transmembrane helix</keyword>
<dbReference type="Proteomes" id="UP001199355">
    <property type="component" value="Unassembled WGS sequence"/>
</dbReference>
<dbReference type="GO" id="GO:0016020">
    <property type="term" value="C:membrane"/>
    <property type="evidence" value="ECO:0007669"/>
    <property type="project" value="UniProtKB-SubCell"/>
</dbReference>
<organism evidence="9 10">
    <name type="scientific">Gallintestinimicrobium propionicum</name>
    <dbReference type="NCBI Taxonomy" id="2981770"/>
    <lineage>
        <taxon>Bacteria</taxon>
        <taxon>Bacillati</taxon>
        <taxon>Bacillota</taxon>
        <taxon>Clostridia</taxon>
        <taxon>Lachnospirales</taxon>
        <taxon>Lachnospiraceae</taxon>
        <taxon>Gallintestinimicrobium</taxon>
    </lineage>
</organism>
<keyword evidence="6 7" id="KW-0472">Membrane</keyword>
<evidence type="ECO:0000256" key="6">
    <source>
        <dbReference type="ARBA" id="ARBA00023136"/>
    </source>
</evidence>
<dbReference type="InterPro" id="IPR017475">
    <property type="entry name" value="EPS_sugar_tfrase"/>
</dbReference>
<feature type="transmembrane region" description="Helical" evidence="7">
    <location>
        <begin position="261"/>
        <end position="288"/>
    </location>
</feature>
<dbReference type="PANTHER" id="PTHR30576">
    <property type="entry name" value="COLANIC BIOSYNTHESIS UDP-GLUCOSE LIPID CARRIER TRANSFERASE"/>
    <property type="match status" value="1"/>
</dbReference>
<reference evidence="9 10" key="1">
    <citation type="submission" date="2021-10" db="EMBL/GenBank/DDBJ databases">
        <title>Anaerobic single-cell dispensing facilitates the cultivation of human gut bacteria.</title>
        <authorList>
            <person name="Afrizal A."/>
        </authorList>
    </citation>
    <scope>NUCLEOTIDE SEQUENCE [LARGE SCALE GENOMIC DNA]</scope>
    <source>
        <strain evidence="9 10">CLA-AA-H244</strain>
    </source>
</reference>
<feature type="transmembrane region" description="Helical" evidence="7">
    <location>
        <begin position="85"/>
        <end position="111"/>
    </location>
</feature>